<dbReference type="Proteomes" id="UP000220836">
    <property type="component" value="Unassembled WGS sequence"/>
</dbReference>
<keyword evidence="3" id="KW-1185">Reference proteome</keyword>
<dbReference type="RefSeq" id="WP_097805142.1">
    <property type="nucleotide sequence ID" value="NZ_FXYH01000009.1"/>
</dbReference>
<organism evidence="2 3">
    <name type="scientific">Pelagimonas varians</name>
    <dbReference type="NCBI Taxonomy" id="696760"/>
    <lineage>
        <taxon>Bacteria</taxon>
        <taxon>Pseudomonadati</taxon>
        <taxon>Pseudomonadota</taxon>
        <taxon>Alphaproteobacteria</taxon>
        <taxon>Rhodobacterales</taxon>
        <taxon>Roseobacteraceae</taxon>
        <taxon>Pelagimonas</taxon>
    </lineage>
</organism>
<dbReference type="AlphaFoldDB" id="A0A238KLA1"/>
<keyword evidence="1" id="KW-0812">Transmembrane</keyword>
<dbReference type="EMBL" id="FXYH01000009">
    <property type="protein sequence ID" value="SMX43397.1"/>
    <property type="molecule type" value="Genomic_DNA"/>
</dbReference>
<keyword evidence="1" id="KW-0472">Membrane</keyword>
<dbReference type="OrthoDB" id="7871110at2"/>
<keyword evidence="1" id="KW-1133">Transmembrane helix</keyword>
<accession>A0A238KLA1</accession>
<evidence type="ECO:0000313" key="2">
    <source>
        <dbReference type="EMBL" id="SMX43397.1"/>
    </source>
</evidence>
<feature type="transmembrane region" description="Helical" evidence="1">
    <location>
        <begin position="12"/>
        <end position="33"/>
    </location>
</feature>
<name>A0A238KLA1_9RHOB</name>
<evidence type="ECO:0000313" key="3">
    <source>
        <dbReference type="Proteomes" id="UP000220836"/>
    </source>
</evidence>
<evidence type="ECO:0000256" key="1">
    <source>
        <dbReference type="SAM" id="Phobius"/>
    </source>
</evidence>
<dbReference type="Pfam" id="PF06835">
    <property type="entry name" value="LptC"/>
    <property type="match status" value="1"/>
</dbReference>
<protein>
    <submittedName>
        <fullName evidence="2">Lipopolysaccharide-assembly, LptC-related</fullName>
    </submittedName>
</protein>
<proteinExistence type="predicted"/>
<gene>
    <name evidence="2" type="ORF">PEV8663_02662</name>
</gene>
<dbReference type="InterPro" id="IPR010664">
    <property type="entry name" value="LipoPS_assembly_LptC-rel"/>
</dbReference>
<reference evidence="2 3" key="1">
    <citation type="submission" date="2017-05" db="EMBL/GenBank/DDBJ databases">
        <authorList>
            <person name="Song R."/>
            <person name="Chenine A.L."/>
            <person name="Ruprecht R.M."/>
        </authorList>
    </citation>
    <scope>NUCLEOTIDE SEQUENCE [LARGE SCALE GENOMIC DNA]</scope>
    <source>
        <strain evidence="2 3">CECT 8663</strain>
    </source>
</reference>
<sequence length="201" mass="21548">MARAQGLYSHVVAWLKILLPLLALGLLSTIFLLSRSNDPVSKVPFASALQRAGDAATEMVSSPHYAGSTARGDLVTITAQSARPGFEGIIEAEELDARIQMKDGSELFLHSAAATMREDEQRINFRGGVVITSSTGYVVTTQSMVSSIEYIDVESLAPVKGEGPLGTLEASKMQIKAIDEGDDVQMLFTGGVKMVYLPQNK</sequence>